<organism evidence="1 2">
    <name type="scientific">Prorocentrum cordatum</name>
    <dbReference type="NCBI Taxonomy" id="2364126"/>
    <lineage>
        <taxon>Eukaryota</taxon>
        <taxon>Sar</taxon>
        <taxon>Alveolata</taxon>
        <taxon>Dinophyceae</taxon>
        <taxon>Prorocentrales</taxon>
        <taxon>Prorocentraceae</taxon>
        <taxon>Prorocentrum</taxon>
    </lineage>
</organism>
<evidence type="ECO:0000313" key="1">
    <source>
        <dbReference type="EMBL" id="CAK0816210.1"/>
    </source>
</evidence>
<keyword evidence="2" id="KW-1185">Reference proteome</keyword>
<protein>
    <submittedName>
        <fullName evidence="1">Uncharacterized protein</fullName>
    </submittedName>
</protein>
<sequence length="350" mass="38057">MPHVRSASARIMRRALAVKNGYCVYLPIRLPLDGLVPPTCLPPPGLERATADSVLDYLLLRDPPVVKRSLEEEEKEADIMTVSENLSCRMQASESLVAVDIGAQASESLVDVGVQTVDIGVQASVDIGVQASSSTDVADFHCEVGCQTESVVGMEGGASGVLFGKVTVAAEEELEAPSCAESSPNVQSVSDSRALSGASQGCLNRPVTLNEASKESRQRTRGRDRDQVIGTSTCSQATIADVKAWIGDVASINELNAIQYLKNGMDLFDKLVTERGFSTKRAQTYYARKLYEMLQNVQATLEDLLGFFEVHRFLTGQMNRAETAKFLEVSKCSDYRIIFFGRPRSFDKLG</sequence>
<name>A0ABN9RB80_9DINO</name>
<proteinExistence type="predicted"/>
<reference evidence="1" key="1">
    <citation type="submission" date="2023-10" db="EMBL/GenBank/DDBJ databases">
        <authorList>
            <person name="Chen Y."/>
            <person name="Shah S."/>
            <person name="Dougan E. K."/>
            <person name="Thang M."/>
            <person name="Chan C."/>
        </authorList>
    </citation>
    <scope>NUCLEOTIDE SEQUENCE [LARGE SCALE GENOMIC DNA]</scope>
</reference>
<dbReference type="EMBL" id="CAUYUJ010006125">
    <property type="protein sequence ID" value="CAK0816210.1"/>
    <property type="molecule type" value="Genomic_DNA"/>
</dbReference>
<evidence type="ECO:0000313" key="2">
    <source>
        <dbReference type="Proteomes" id="UP001189429"/>
    </source>
</evidence>
<accession>A0ABN9RB80</accession>
<comment type="caution">
    <text evidence="1">The sequence shown here is derived from an EMBL/GenBank/DDBJ whole genome shotgun (WGS) entry which is preliminary data.</text>
</comment>
<dbReference type="Proteomes" id="UP001189429">
    <property type="component" value="Unassembled WGS sequence"/>
</dbReference>
<gene>
    <name evidence="1" type="ORF">PCOR1329_LOCUS19246</name>
</gene>